<keyword evidence="6" id="KW-0547">Nucleotide-binding</keyword>
<feature type="domain" description="Arginosuccinate synthase C-terminal" evidence="9">
    <location>
        <begin position="175"/>
        <end position="389"/>
    </location>
</feature>
<dbReference type="PROSITE" id="PS00564">
    <property type="entry name" value="ARGININOSUCCIN_SYN_1"/>
    <property type="match status" value="1"/>
</dbReference>
<proteinExistence type="predicted"/>
<evidence type="ECO:0000313" key="10">
    <source>
        <dbReference type="EMBL" id="NMM49025.1"/>
    </source>
</evidence>
<dbReference type="GO" id="GO:0004055">
    <property type="term" value="F:argininosuccinate synthase activity"/>
    <property type="evidence" value="ECO:0007669"/>
    <property type="project" value="UniProtKB-EC"/>
</dbReference>
<evidence type="ECO:0000256" key="7">
    <source>
        <dbReference type="ARBA" id="ARBA00022840"/>
    </source>
</evidence>
<dbReference type="GO" id="GO:0005524">
    <property type="term" value="F:ATP binding"/>
    <property type="evidence" value="ECO:0007669"/>
    <property type="project" value="UniProtKB-KW"/>
</dbReference>
<keyword evidence="11" id="KW-1185">Reference proteome</keyword>
<evidence type="ECO:0000256" key="4">
    <source>
        <dbReference type="ARBA" id="ARBA00022598"/>
    </source>
</evidence>
<dbReference type="InterPro" id="IPR048268">
    <property type="entry name" value="Arginosuc_syn_C"/>
</dbReference>
<dbReference type="InterPro" id="IPR024074">
    <property type="entry name" value="AS_cat/multimer_dom_body"/>
</dbReference>
<organism evidence="10 11">
    <name type="scientific">Marinigracilibium pacificum</name>
    <dbReference type="NCBI Taxonomy" id="2729599"/>
    <lineage>
        <taxon>Bacteria</taxon>
        <taxon>Pseudomonadati</taxon>
        <taxon>Bacteroidota</taxon>
        <taxon>Cytophagia</taxon>
        <taxon>Cytophagales</taxon>
        <taxon>Flammeovirgaceae</taxon>
        <taxon>Marinigracilibium</taxon>
    </lineage>
</organism>
<dbReference type="PANTHER" id="PTHR11587:SF2">
    <property type="entry name" value="ARGININOSUCCINATE SYNTHASE"/>
    <property type="match status" value="1"/>
</dbReference>
<dbReference type="GO" id="GO:0000050">
    <property type="term" value="P:urea cycle"/>
    <property type="evidence" value="ECO:0007669"/>
    <property type="project" value="TreeGrafter"/>
</dbReference>
<dbReference type="FunFam" id="3.40.50.620:FF:000019">
    <property type="entry name" value="Argininosuccinate synthase"/>
    <property type="match status" value="1"/>
</dbReference>
<dbReference type="GO" id="GO:0005737">
    <property type="term" value="C:cytoplasm"/>
    <property type="evidence" value="ECO:0007669"/>
    <property type="project" value="TreeGrafter"/>
</dbReference>
<evidence type="ECO:0000256" key="5">
    <source>
        <dbReference type="ARBA" id="ARBA00022605"/>
    </source>
</evidence>
<dbReference type="PANTHER" id="PTHR11587">
    <property type="entry name" value="ARGININOSUCCINATE SYNTHASE"/>
    <property type="match status" value="1"/>
</dbReference>
<evidence type="ECO:0000256" key="6">
    <source>
        <dbReference type="ARBA" id="ARBA00022741"/>
    </source>
</evidence>
<dbReference type="AlphaFoldDB" id="A0A848J0H6"/>
<dbReference type="GO" id="GO:0000053">
    <property type="term" value="P:argininosuccinate metabolic process"/>
    <property type="evidence" value="ECO:0007669"/>
    <property type="project" value="TreeGrafter"/>
</dbReference>
<evidence type="ECO:0000256" key="1">
    <source>
        <dbReference type="ARBA" id="ARBA00004967"/>
    </source>
</evidence>
<keyword evidence="7" id="KW-0067">ATP-binding</keyword>
<evidence type="ECO:0000256" key="3">
    <source>
        <dbReference type="ARBA" id="ARBA00022571"/>
    </source>
</evidence>
<dbReference type="Pfam" id="PF00764">
    <property type="entry name" value="Arginosuc_synth"/>
    <property type="match status" value="1"/>
</dbReference>
<comment type="pathway">
    <text evidence="1">Amino-acid biosynthesis; L-arginine biosynthesis; L-arginine from L-ornithine and carbamoyl phosphate: step 2/3.</text>
</comment>
<dbReference type="RefSeq" id="WP_169681549.1">
    <property type="nucleotide sequence ID" value="NZ_JABBNU010000006.1"/>
</dbReference>
<dbReference type="Gene3D" id="3.40.50.620">
    <property type="entry name" value="HUPs"/>
    <property type="match status" value="1"/>
</dbReference>
<dbReference type="InterPro" id="IPR023434">
    <property type="entry name" value="Arginosuc_synth_type_1_subfam"/>
</dbReference>
<keyword evidence="3" id="KW-0055">Arginine biosynthesis</keyword>
<gene>
    <name evidence="10" type="ORF">HH304_11495</name>
</gene>
<dbReference type="InterPro" id="IPR014729">
    <property type="entry name" value="Rossmann-like_a/b/a_fold"/>
</dbReference>
<reference evidence="10 11" key="1">
    <citation type="submission" date="2020-04" db="EMBL/GenBank/DDBJ databases">
        <title>Flammeovirgaceae bacterium KN852 isolated from deep sea.</title>
        <authorList>
            <person name="Zhang D.-C."/>
        </authorList>
    </citation>
    <scope>NUCLEOTIDE SEQUENCE [LARGE SCALE GENOMIC DNA]</scope>
    <source>
        <strain evidence="10 11">KN852</strain>
    </source>
</reference>
<dbReference type="CDD" id="cd01999">
    <property type="entry name" value="ASS"/>
    <property type="match status" value="1"/>
</dbReference>
<dbReference type="Pfam" id="PF20979">
    <property type="entry name" value="Arginosuc_syn_C"/>
    <property type="match status" value="1"/>
</dbReference>
<evidence type="ECO:0000259" key="8">
    <source>
        <dbReference type="Pfam" id="PF00764"/>
    </source>
</evidence>
<dbReference type="EC" id="6.3.4.5" evidence="2"/>
<dbReference type="UniPathway" id="UPA00068">
    <property type="reaction ID" value="UER00113"/>
</dbReference>
<dbReference type="InterPro" id="IPR048267">
    <property type="entry name" value="Arginosuc_syn_N"/>
</dbReference>
<keyword evidence="5" id="KW-0028">Amino-acid biosynthesis</keyword>
<evidence type="ECO:0000259" key="9">
    <source>
        <dbReference type="Pfam" id="PF20979"/>
    </source>
</evidence>
<dbReference type="Gene3D" id="3.90.1260.10">
    <property type="entry name" value="Argininosuccinate synthetase, chain A, domain 2"/>
    <property type="match status" value="1"/>
</dbReference>
<dbReference type="SUPFAM" id="SSF69864">
    <property type="entry name" value="Argininosuccinate synthetase, C-terminal domain"/>
    <property type="match status" value="1"/>
</dbReference>
<dbReference type="EMBL" id="JABBNU010000006">
    <property type="protein sequence ID" value="NMM49025.1"/>
    <property type="molecule type" value="Genomic_DNA"/>
</dbReference>
<accession>A0A848J0H6</accession>
<comment type="caution">
    <text evidence="10">The sequence shown here is derived from an EMBL/GenBank/DDBJ whole genome shotgun (WGS) entry which is preliminary data.</text>
</comment>
<evidence type="ECO:0000256" key="2">
    <source>
        <dbReference type="ARBA" id="ARBA00012286"/>
    </source>
</evidence>
<feature type="domain" description="Arginosuccinate synthase-like N-terminal" evidence="8">
    <location>
        <begin position="5"/>
        <end position="167"/>
    </location>
</feature>
<name>A0A848J0H6_9BACT</name>
<evidence type="ECO:0000313" key="11">
    <source>
        <dbReference type="Proteomes" id="UP000559010"/>
    </source>
</evidence>
<dbReference type="GO" id="GO:0006526">
    <property type="term" value="P:L-arginine biosynthetic process"/>
    <property type="evidence" value="ECO:0007669"/>
    <property type="project" value="UniProtKB-UniPathway"/>
</dbReference>
<keyword evidence="4" id="KW-0436">Ligase</keyword>
<dbReference type="SUPFAM" id="SSF52402">
    <property type="entry name" value="Adenine nucleotide alpha hydrolases-like"/>
    <property type="match status" value="1"/>
</dbReference>
<protein>
    <recommendedName>
        <fullName evidence="2">argininosuccinate synthase</fullName>
        <ecNumber evidence="2">6.3.4.5</ecNumber>
    </recommendedName>
</protein>
<dbReference type="Proteomes" id="UP000559010">
    <property type="component" value="Unassembled WGS sequence"/>
</dbReference>
<dbReference type="InterPro" id="IPR001518">
    <property type="entry name" value="Arginosuc_synth"/>
</dbReference>
<dbReference type="InterPro" id="IPR018223">
    <property type="entry name" value="Arginosuc_synth_CS"/>
</dbReference>
<sequence length="400" mass="44816">MENKKVVLAYSGGLDTSYCVKYLTEVKGLEVHSAFVHTGGFSKEELEEIEKNAYTIGVKSHTTLEKTEEFYQKAIKYLLFGNVLRNNTYPLSVSAERAFQAKAIVEYAQLVGAGKVAHGSTGAGNDQVRFDLMINVLAPDIEIITPIRDQKLSRMEEIEFLKKYGVEKEWSKAKYSINKGLWGTSVGGAETLTSNQPLPESAWPTQVTSKEPMDITLHFEEGECVGLNGEKMSQTDLIFKLHQIAAPYGIGRDIHVGDTIIGIKGRVGFEAAASLILIKAHHLLEKHTLSKWQMQWKSQLGDWYGMMLHEAQYLEPVMRDIEGFLSSTQKSVTGKVFITLLPYRFQLNGIESEYDIMQSKAGQYGEMNNAWSGEDVKGFTKILSNASKLYYQVNKLEKNA</sequence>